<name>A0AAE0D6Y4_COLKA</name>
<reference evidence="4" key="1">
    <citation type="submission" date="2023-02" db="EMBL/GenBank/DDBJ databases">
        <title>Colletotrichum kahawae CIFC_Que2 genome sequencing and assembly.</title>
        <authorList>
            <person name="Baroncelli R."/>
        </authorList>
    </citation>
    <scope>NUCLEOTIDE SEQUENCE</scope>
    <source>
        <strain evidence="4">CIFC_Que2</strain>
    </source>
</reference>
<sequence>MSEAKPALPNLWTKAAETLRNDPEQEKRDLINRYFEIVQSDLGTADATRIDVAKHLNAKVEELNERRPKITWGSHEADVKAVFTSAAQHINAAKNLITTAASSDPHAALACAGGLMLLTLLIRPIEQREQLLGGLDLTTSIIAKHAEIDPRSWIGCLDSIGQVENDLERTLVKLYAKILELQARGILYFQRDRSSRFVRDMFRGNIWRDIISEIRILDAQSRESETLVFQERLHRAVDATEKAHQDANLKRMQERRTDLLKELFTCPYADRKDINPPRVKGTCDWFIQHNLFRQWVESSEPKLLWVSADPGCGKSVLSKFLVDEVLISNEQQITCYFFFKEDFVDQKNASAAICAILRQLFVRNSELMTETVLHRFESDGTHLLKSFRGLLEILISLVAENKMRVQCIVDALDECEETDRREFITALTELYSNDAQEHNLKFIVTSRPYIQIQRGFRKLESRWPTIHLRGEDDAQAALISDEVDIFANRRIDEISQYVGLTEDETLFLRSQVMRTKSRTYSWVKLTLDVVENMCSFTKEAIHEVLSSLPEDLDKLYEKILLRSTDFP</sequence>
<dbReference type="Pfam" id="PF24883">
    <property type="entry name" value="NPHP3_N"/>
    <property type="match status" value="1"/>
</dbReference>
<dbReference type="EMBL" id="VYYT01000119">
    <property type="protein sequence ID" value="KAK2767158.1"/>
    <property type="molecule type" value="Genomic_DNA"/>
</dbReference>
<proteinExistence type="predicted"/>
<dbReference type="Pfam" id="PF17100">
    <property type="entry name" value="NACHT_N"/>
    <property type="match status" value="1"/>
</dbReference>
<gene>
    <name evidence="4" type="ORF">CKAH01_15350</name>
</gene>
<organism evidence="4 5">
    <name type="scientific">Colletotrichum kahawae</name>
    <name type="common">Coffee berry disease fungus</name>
    <dbReference type="NCBI Taxonomy" id="34407"/>
    <lineage>
        <taxon>Eukaryota</taxon>
        <taxon>Fungi</taxon>
        <taxon>Dikarya</taxon>
        <taxon>Ascomycota</taxon>
        <taxon>Pezizomycotina</taxon>
        <taxon>Sordariomycetes</taxon>
        <taxon>Hypocreomycetidae</taxon>
        <taxon>Glomerellales</taxon>
        <taxon>Glomerellaceae</taxon>
        <taxon>Colletotrichum</taxon>
        <taxon>Colletotrichum gloeosporioides species complex</taxon>
    </lineage>
</organism>
<dbReference type="Proteomes" id="UP001281614">
    <property type="component" value="Unassembled WGS sequence"/>
</dbReference>
<keyword evidence="5" id="KW-1185">Reference proteome</keyword>
<dbReference type="InterPro" id="IPR027417">
    <property type="entry name" value="P-loop_NTPase"/>
</dbReference>
<evidence type="ECO:0000259" key="2">
    <source>
        <dbReference type="Pfam" id="PF17100"/>
    </source>
</evidence>
<evidence type="ECO:0000313" key="5">
    <source>
        <dbReference type="Proteomes" id="UP001281614"/>
    </source>
</evidence>
<dbReference type="SUPFAM" id="SSF52540">
    <property type="entry name" value="P-loop containing nucleoside triphosphate hydrolases"/>
    <property type="match status" value="1"/>
</dbReference>
<protein>
    <submittedName>
        <fullName evidence="4">Ankyrin repeat protein</fullName>
    </submittedName>
</protein>
<dbReference type="AlphaFoldDB" id="A0AAE0D6Y4"/>
<keyword evidence="1" id="KW-0677">Repeat</keyword>
<evidence type="ECO:0000256" key="1">
    <source>
        <dbReference type="ARBA" id="ARBA00022737"/>
    </source>
</evidence>
<evidence type="ECO:0000313" key="4">
    <source>
        <dbReference type="EMBL" id="KAK2767158.1"/>
    </source>
</evidence>
<dbReference type="Gene3D" id="3.40.50.300">
    <property type="entry name" value="P-loop containing nucleotide triphosphate hydrolases"/>
    <property type="match status" value="1"/>
</dbReference>
<evidence type="ECO:0000259" key="3">
    <source>
        <dbReference type="Pfam" id="PF24883"/>
    </source>
</evidence>
<dbReference type="InterPro" id="IPR056884">
    <property type="entry name" value="NPHP3-like_N"/>
</dbReference>
<dbReference type="InterPro" id="IPR031359">
    <property type="entry name" value="NACHT_N"/>
</dbReference>
<feature type="domain" description="NWD NACHT-NTPase N-terminal" evidence="2">
    <location>
        <begin position="10"/>
        <end position="216"/>
    </location>
</feature>
<feature type="domain" description="Nephrocystin 3-like N-terminal" evidence="3">
    <location>
        <begin position="281"/>
        <end position="447"/>
    </location>
</feature>
<dbReference type="PANTHER" id="PTHR10039">
    <property type="entry name" value="AMELOGENIN"/>
    <property type="match status" value="1"/>
</dbReference>
<comment type="caution">
    <text evidence="4">The sequence shown here is derived from an EMBL/GenBank/DDBJ whole genome shotgun (WGS) entry which is preliminary data.</text>
</comment>
<accession>A0AAE0D6Y4</accession>